<comment type="caution">
    <text evidence="3">The sequence shown here is derived from an EMBL/GenBank/DDBJ whole genome shotgun (WGS) entry which is preliminary data.</text>
</comment>
<evidence type="ECO:0000256" key="2">
    <source>
        <dbReference type="SAM" id="Phobius"/>
    </source>
</evidence>
<reference evidence="3" key="1">
    <citation type="submission" date="2020-06" db="EMBL/GenBank/DDBJ databases">
        <authorList>
            <person name="Onetto C."/>
        </authorList>
    </citation>
    <scope>NUCLEOTIDE SEQUENCE</scope>
</reference>
<feature type="compositionally biased region" description="Polar residues" evidence="1">
    <location>
        <begin position="1"/>
        <end position="15"/>
    </location>
</feature>
<evidence type="ECO:0000256" key="1">
    <source>
        <dbReference type="SAM" id="MobiDB-lite"/>
    </source>
</evidence>
<sequence length="389" mass="42664">MPESTTSVSKQNMSEYTPHAVELETPSRSCVDGSPQANLDSNPVQEARRESRFSTLRVDTRVAEPPQSGSRRVSPSGTTSESPASSTSNHSRQDSTASYTPLRSARGSLSLGGTAHHSVLSRRSSVSQSGVSREALALPLANTDTLILVPDAVANRSPLSTQTNAEGAEMTESQTRQRPAEPRPTSRRRRMCRQHREIRNTSIMTGILCVLLVIALSMYVAMAIPRVNDIPASVHVFIIGTFVVITGFILLFSVRLHKAIGRHKMDKSQSAGARDGRSTAVRPTETEESLIPNSPIMVQYEADEDVERASQDSRVNVRPPPPAYGRWRGSYRMDPELLHWRRVGDVEEGEQRNSVDTAPPMYASPLRPVRTRQDGVVGVTEMVEVGRAC</sequence>
<keyword evidence="2" id="KW-1133">Transmembrane helix</keyword>
<protein>
    <recommendedName>
        <fullName evidence="5">Transmembrane protein</fullName>
    </recommendedName>
</protein>
<dbReference type="Proteomes" id="UP000714618">
    <property type="component" value="Unassembled WGS sequence"/>
</dbReference>
<feature type="non-terminal residue" evidence="3">
    <location>
        <position position="389"/>
    </location>
</feature>
<feature type="compositionally biased region" description="Polar residues" evidence="1">
    <location>
        <begin position="67"/>
        <end position="101"/>
    </location>
</feature>
<dbReference type="OrthoDB" id="5417811at2759"/>
<feature type="region of interest" description="Disordered" evidence="1">
    <location>
        <begin position="263"/>
        <end position="288"/>
    </location>
</feature>
<proteinExistence type="predicted"/>
<feature type="transmembrane region" description="Helical" evidence="2">
    <location>
        <begin position="198"/>
        <end position="222"/>
    </location>
</feature>
<feature type="compositionally biased region" description="Polar residues" evidence="1">
    <location>
        <begin position="157"/>
        <end position="177"/>
    </location>
</feature>
<keyword evidence="4" id="KW-1185">Reference proteome</keyword>
<gene>
    <name evidence="3" type="ORF">AWRI4233_LOCUS9978</name>
</gene>
<dbReference type="EMBL" id="CAIJEO010000013">
    <property type="protein sequence ID" value="CAD0101153.1"/>
    <property type="molecule type" value="Genomic_DNA"/>
</dbReference>
<name>A0A9N8PM06_9PEZI</name>
<feature type="region of interest" description="Disordered" evidence="1">
    <location>
        <begin position="157"/>
        <end position="193"/>
    </location>
</feature>
<feature type="transmembrane region" description="Helical" evidence="2">
    <location>
        <begin position="234"/>
        <end position="254"/>
    </location>
</feature>
<feature type="compositionally biased region" description="Polar residues" evidence="1">
    <location>
        <begin position="35"/>
        <end position="44"/>
    </location>
</feature>
<evidence type="ECO:0000313" key="4">
    <source>
        <dbReference type="Proteomes" id="UP000714618"/>
    </source>
</evidence>
<feature type="region of interest" description="Disordered" evidence="1">
    <location>
        <begin position="1"/>
        <end position="128"/>
    </location>
</feature>
<evidence type="ECO:0000313" key="3">
    <source>
        <dbReference type="EMBL" id="CAD0101153.1"/>
    </source>
</evidence>
<organism evidence="3 4">
    <name type="scientific">Aureobasidium mustum</name>
    <dbReference type="NCBI Taxonomy" id="2773714"/>
    <lineage>
        <taxon>Eukaryota</taxon>
        <taxon>Fungi</taxon>
        <taxon>Dikarya</taxon>
        <taxon>Ascomycota</taxon>
        <taxon>Pezizomycotina</taxon>
        <taxon>Dothideomycetes</taxon>
        <taxon>Dothideomycetidae</taxon>
        <taxon>Dothideales</taxon>
        <taxon>Saccotheciaceae</taxon>
        <taxon>Aureobasidium</taxon>
    </lineage>
</organism>
<keyword evidence="2" id="KW-0472">Membrane</keyword>
<evidence type="ECO:0008006" key="5">
    <source>
        <dbReference type="Google" id="ProtNLM"/>
    </source>
</evidence>
<accession>A0A9N8PM06</accession>
<feature type="compositionally biased region" description="Basic and acidic residues" evidence="1">
    <location>
        <begin position="46"/>
        <end position="62"/>
    </location>
</feature>
<keyword evidence="2" id="KW-0812">Transmembrane</keyword>
<dbReference type="AlphaFoldDB" id="A0A9N8PM06"/>